<keyword evidence="2" id="KW-1185">Reference proteome</keyword>
<dbReference type="EMBL" id="CM056743">
    <property type="protein sequence ID" value="KAJ8670457.1"/>
    <property type="molecule type" value="Genomic_DNA"/>
</dbReference>
<evidence type="ECO:0000313" key="2">
    <source>
        <dbReference type="Proteomes" id="UP001239111"/>
    </source>
</evidence>
<proteinExistence type="predicted"/>
<organism evidence="1 2">
    <name type="scientific">Eretmocerus hayati</name>
    <dbReference type="NCBI Taxonomy" id="131215"/>
    <lineage>
        <taxon>Eukaryota</taxon>
        <taxon>Metazoa</taxon>
        <taxon>Ecdysozoa</taxon>
        <taxon>Arthropoda</taxon>
        <taxon>Hexapoda</taxon>
        <taxon>Insecta</taxon>
        <taxon>Pterygota</taxon>
        <taxon>Neoptera</taxon>
        <taxon>Endopterygota</taxon>
        <taxon>Hymenoptera</taxon>
        <taxon>Apocrita</taxon>
        <taxon>Proctotrupomorpha</taxon>
        <taxon>Chalcidoidea</taxon>
        <taxon>Aphelinidae</taxon>
        <taxon>Aphelininae</taxon>
        <taxon>Eretmocerus</taxon>
    </lineage>
</organism>
<sequence>MSSKLKKDYSKYFEFDHDEEGKIGICRICKNKNVKKEVKMKQSNTSGLQRHLKIFHQKEYEVLFSSKQTSKKASKVTELRYGSITASKTDEAAHCETQEGSLVKQVYGASKKYDSKHLKRGRLLERQVFDELRRKGRHLTKSGFHILPKSPIFGDPLDGIGLDYTLEIECPISGETFKNYGKNGKVSNMYKGRMMLQILVCGKKGLFCVAD</sequence>
<dbReference type="Proteomes" id="UP001239111">
    <property type="component" value="Chromosome 3"/>
</dbReference>
<comment type="caution">
    <text evidence="1">The sequence shown here is derived from an EMBL/GenBank/DDBJ whole genome shotgun (WGS) entry which is preliminary data.</text>
</comment>
<name>A0ACC2NH78_9HYME</name>
<evidence type="ECO:0000313" key="1">
    <source>
        <dbReference type="EMBL" id="KAJ8670457.1"/>
    </source>
</evidence>
<reference evidence="1" key="1">
    <citation type="submission" date="2023-04" db="EMBL/GenBank/DDBJ databases">
        <title>A chromosome-level genome assembly of the parasitoid wasp Eretmocerus hayati.</title>
        <authorList>
            <person name="Zhong Y."/>
            <person name="Liu S."/>
            <person name="Liu Y."/>
        </authorList>
    </citation>
    <scope>NUCLEOTIDE SEQUENCE</scope>
    <source>
        <strain evidence="1">ZJU_SS_LIU_2023</strain>
    </source>
</reference>
<gene>
    <name evidence="1" type="ORF">QAD02_001716</name>
</gene>
<protein>
    <submittedName>
        <fullName evidence="1">Uncharacterized protein</fullName>
    </submittedName>
</protein>
<accession>A0ACC2NH78</accession>